<gene>
    <name evidence="2" type="ORF">COB21_00815</name>
</gene>
<name>A0A2A4X8N2_UNCAE</name>
<protein>
    <submittedName>
        <fullName evidence="2">Uncharacterized protein</fullName>
    </submittedName>
</protein>
<feature type="region of interest" description="Disordered" evidence="1">
    <location>
        <begin position="88"/>
        <end position="162"/>
    </location>
</feature>
<dbReference type="AlphaFoldDB" id="A0A2A4X8N2"/>
<evidence type="ECO:0000313" key="2">
    <source>
        <dbReference type="EMBL" id="PCI78407.1"/>
    </source>
</evidence>
<accession>A0A2A4X8N2</accession>
<feature type="compositionally biased region" description="Basic and acidic residues" evidence="1">
    <location>
        <begin position="88"/>
        <end position="121"/>
    </location>
</feature>
<reference evidence="3" key="1">
    <citation type="submission" date="2017-08" db="EMBL/GenBank/DDBJ databases">
        <title>A dynamic microbial community with high functional redundancy inhabits the cold, oxic subseafloor aquifer.</title>
        <authorList>
            <person name="Tully B.J."/>
            <person name="Wheat C.G."/>
            <person name="Glazer B.T."/>
            <person name="Huber J.A."/>
        </authorList>
    </citation>
    <scope>NUCLEOTIDE SEQUENCE [LARGE SCALE GENOMIC DNA]</scope>
</reference>
<evidence type="ECO:0000313" key="3">
    <source>
        <dbReference type="Proteomes" id="UP000218775"/>
    </source>
</evidence>
<sequence length="275" mass="31023">MDFTREPIIETIITPKDGYQLLIKNSKAGGSEHVVDAVEVISFGTTYFLRSLEKPAAFLLPFGEYEIVEKKVTRVALKKPQIQKSIKIETKDRKIPHEDLESDFEMEKAQRDDTKSGDKSKAVKRKRVASRRVDSKESRKEESSVESVTTGKPVVAPSLLPPPTTLISEQILRYKDYLQKEESAPTPLEEETKVETLSEDVEKILLSSSSESKKELKKVDVPLSVMKEADDFITQAQDDMFNQSLEDPVENVKSSIPRVTLNCTTPPPLIIDQEE</sequence>
<proteinExistence type="predicted"/>
<evidence type="ECO:0000256" key="1">
    <source>
        <dbReference type="SAM" id="MobiDB-lite"/>
    </source>
</evidence>
<feature type="compositionally biased region" description="Basic and acidic residues" evidence="1">
    <location>
        <begin position="131"/>
        <end position="143"/>
    </location>
</feature>
<organism evidence="2 3">
    <name type="scientific">Aerophobetes bacterium</name>
    <dbReference type="NCBI Taxonomy" id="2030807"/>
    <lineage>
        <taxon>Bacteria</taxon>
        <taxon>Candidatus Aerophobota</taxon>
    </lineage>
</organism>
<comment type="caution">
    <text evidence="2">The sequence shown here is derived from an EMBL/GenBank/DDBJ whole genome shotgun (WGS) entry which is preliminary data.</text>
</comment>
<dbReference type="EMBL" id="NVUK01000006">
    <property type="protein sequence ID" value="PCI78407.1"/>
    <property type="molecule type" value="Genomic_DNA"/>
</dbReference>
<dbReference type="Proteomes" id="UP000218775">
    <property type="component" value="Unassembled WGS sequence"/>
</dbReference>